<dbReference type="InterPro" id="IPR012851">
    <property type="entry name" value="Spore_coat_CotF-like"/>
</dbReference>
<evidence type="ECO:0000256" key="2">
    <source>
        <dbReference type="ARBA" id="ARBA00024325"/>
    </source>
</evidence>
<dbReference type="Pfam" id="PF07875">
    <property type="entry name" value="Coat_F"/>
    <property type="match status" value="1"/>
</dbReference>
<comment type="caution">
    <text evidence="4">The sequence shown here is derived from an EMBL/GenBank/DDBJ whole genome shotgun (WGS) entry which is preliminary data.</text>
</comment>
<keyword evidence="1" id="KW-0749">Sporulation</keyword>
<dbReference type="AlphaFoldDB" id="A0A2W1LD40"/>
<dbReference type="RefSeq" id="WP_111145734.1">
    <property type="nucleotide sequence ID" value="NZ_QKRB01000036.1"/>
</dbReference>
<dbReference type="Gene3D" id="1.20.1260.10">
    <property type="match status" value="1"/>
</dbReference>
<keyword evidence="4" id="KW-0946">Virion</keyword>
<protein>
    <submittedName>
        <fullName evidence="4">Spore coat protein</fullName>
    </submittedName>
</protein>
<evidence type="ECO:0000256" key="3">
    <source>
        <dbReference type="ARBA" id="ARBA00024344"/>
    </source>
</evidence>
<gene>
    <name evidence="4" type="ORF">DNH61_05865</name>
</gene>
<sequence length="199" mass="22106">MNTLGAHEVLELHEIMNDAIHGLNTMKLYRPYAQDHQLQSMMDRHMHMLTVEYNSLVQMAHHQGAGQAVPNRRAKLAGMMNINQGYAPTYGLRNPQTQSPASTNEEIDDADVAVCLINCHKQTAALKMKAALEMANPALRQMIQTAANNSADMAYEGFQYANQRGYYQIPTLKDTTADTFLHAYGTAPSPVHHTGGHLM</sequence>
<evidence type="ECO:0000256" key="1">
    <source>
        <dbReference type="ARBA" id="ARBA00022969"/>
    </source>
</evidence>
<dbReference type="Proteomes" id="UP000249522">
    <property type="component" value="Unassembled WGS sequence"/>
</dbReference>
<accession>A0A2W1LD40</accession>
<dbReference type="GO" id="GO:0030435">
    <property type="term" value="P:sporulation resulting in formation of a cellular spore"/>
    <property type="evidence" value="ECO:0007669"/>
    <property type="project" value="UniProtKB-KW"/>
</dbReference>
<evidence type="ECO:0000313" key="5">
    <source>
        <dbReference type="Proteomes" id="UP000249522"/>
    </source>
</evidence>
<dbReference type="InterPro" id="IPR012347">
    <property type="entry name" value="Ferritin-like"/>
</dbReference>
<keyword evidence="4" id="KW-0167">Capsid protein</keyword>
<organism evidence="4 5">
    <name type="scientific">Paenibacillus sambharensis</name>
    <dbReference type="NCBI Taxonomy" id="1803190"/>
    <lineage>
        <taxon>Bacteria</taxon>
        <taxon>Bacillati</taxon>
        <taxon>Bacillota</taxon>
        <taxon>Bacilli</taxon>
        <taxon>Bacillales</taxon>
        <taxon>Paenibacillaceae</taxon>
        <taxon>Paenibacillus</taxon>
    </lineage>
</organism>
<dbReference type="EMBL" id="QKRB01000036">
    <property type="protein sequence ID" value="PZD96723.1"/>
    <property type="molecule type" value="Genomic_DNA"/>
</dbReference>
<proteinExistence type="inferred from homology"/>
<dbReference type="OrthoDB" id="2374504at2"/>
<keyword evidence="5" id="KW-1185">Reference proteome</keyword>
<comment type="similarity">
    <text evidence="3">Belongs to the CotF family.</text>
</comment>
<reference evidence="4 5" key="1">
    <citation type="submission" date="2018-06" db="EMBL/GenBank/DDBJ databases">
        <title>Paenibacillus imtechensis sp. nov.</title>
        <authorList>
            <person name="Pinnaka A.K."/>
            <person name="Singh H."/>
            <person name="Kaur M."/>
        </authorList>
    </citation>
    <scope>NUCLEOTIDE SEQUENCE [LARGE SCALE GENOMIC DNA]</scope>
    <source>
        <strain evidence="4 5">SMB1</strain>
    </source>
</reference>
<evidence type="ECO:0000313" key="4">
    <source>
        <dbReference type="EMBL" id="PZD96723.1"/>
    </source>
</evidence>
<dbReference type="PANTHER" id="PTHR39183">
    <property type="entry name" value="SPORE COAT PROTEIN F-LIKE PROTEIN YHCQ"/>
    <property type="match status" value="1"/>
</dbReference>
<dbReference type="PANTHER" id="PTHR39183:SF1">
    <property type="entry name" value="SPORE COAT PROTEIN F-LIKE PROTEIN YHCQ"/>
    <property type="match status" value="1"/>
</dbReference>
<comment type="subcellular location">
    <subcellularLocation>
        <location evidence="2">Spore coat</location>
    </subcellularLocation>
</comment>
<name>A0A2W1LD40_9BACL</name>